<geneLocation type="plasmid" evidence="3">
    <name>pva1</name>
</geneLocation>
<dbReference type="EMBL" id="CP032095">
    <property type="protein sequence ID" value="AXY03769.1"/>
    <property type="molecule type" value="Genomic_DNA"/>
</dbReference>
<evidence type="ECO:0008006" key="4">
    <source>
        <dbReference type="Google" id="ProtNLM"/>
    </source>
</evidence>
<evidence type="ECO:0000313" key="3">
    <source>
        <dbReference type="Proteomes" id="UP000262832"/>
    </source>
</evidence>
<organism evidence="2 3">
    <name type="scientific">Vibrio alfacsensis</name>
    <dbReference type="NCBI Taxonomy" id="1074311"/>
    <lineage>
        <taxon>Bacteria</taxon>
        <taxon>Pseudomonadati</taxon>
        <taxon>Pseudomonadota</taxon>
        <taxon>Gammaproteobacteria</taxon>
        <taxon>Vibrionales</taxon>
        <taxon>Vibrionaceae</taxon>
        <taxon>Vibrio</taxon>
    </lineage>
</organism>
<reference evidence="2 3" key="1">
    <citation type="submission" date="2018-08" db="EMBL/GenBank/DDBJ databases">
        <title>Genomic taxonomy of the Vibrionaceae family.</title>
        <authorList>
            <person name="Gomez-Gil B."/>
            <person name="Tanaka M."/>
            <person name="Sawabe T."/>
            <person name="Enciso-Ibarra K."/>
        </authorList>
    </citation>
    <scope>NUCLEOTIDE SEQUENCE [LARGE SCALE GENOMIC DNA]</scope>
    <source>
        <strain evidence="2 3">CAIM 1831</strain>
        <plasmid evidence="3">pva1</plasmid>
    </source>
</reference>
<accession>A0ABN5PKR2</accession>
<feature type="transmembrane region" description="Helical" evidence="1">
    <location>
        <begin position="96"/>
        <end position="116"/>
    </location>
</feature>
<dbReference type="Proteomes" id="UP000262832">
    <property type="component" value="Plasmid pVa1"/>
</dbReference>
<keyword evidence="1" id="KW-0812">Transmembrane</keyword>
<name>A0ABN5PKR2_9VIBR</name>
<sequence length="126" mass="14770">MAERRGEADSLFNAYRILSSNQDNSRYKKDIQFVLIKDWLINIRVAYRENKHQKAIDLLDKGIKFLNQHHTGWHRNEHLIKHLSSGKPLSKVKVKILLSSLGTRAFNILFYFILIINPLHGAMHDH</sequence>
<evidence type="ECO:0000313" key="2">
    <source>
        <dbReference type="EMBL" id="AXY03769.1"/>
    </source>
</evidence>
<keyword evidence="2" id="KW-0614">Plasmid</keyword>
<keyword evidence="1" id="KW-1133">Transmembrane helix</keyword>
<gene>
    <name evidence="2" type="ORF">D1115_23110</name>
</gene>
<protein>
    <recommendedName>
        <fullName evidence="4">Tetratricopeptide repeat protein</fullName>
    </recommendedName>
</protein>
<evidence type="ECO:0000256" key="1">
    <source>
        <dbReference type="SAM" id="Phobius"/>
    </source>
</evidence>
<proteinExistence type="predicted"/>
<keyword evidence="1" id="KW-0472">Membrane</keyword>
<keyword evidence="3" id="KW-1185">Reference proteome</keyword>